<dbReference type="RefSeq" id="WP_341467432.1">
    <property type="nucleotide sequence ID" value="NZ_CP128399.1"/>
</dbReference>
<name>A0A8T7M2E8_9CHLR</name>
<dbReference type="EMBL" id="CP128399">
    <property type="protein sequence ID" value="WJW65548.1"/>
    <property type="molecule type" value="Genomic_DNA"/>
</dbReference>
<dbReference type="EMBL" id="JACATZ010000001">
    <property type="protein sequence ID" value="NWJ46171.1"/>
    <property type="molecule type" value="Genomic_DNA"/>
</dbReference>
<organism evidence="2 4">
    <name type="scientific">Candidatus Chlorohelix allophototropha</name>
    <dbReference type="NCBI Taxonomy" id="3003348"/>
    <lineage>
        <taxon>Bacteria</taxon>
        <taxon>Bacillati</taxon>
        <taxon>Chloroflexota</taxon>
        <taxon>Chloroflexia</taxon>
        <taxon>Candidatus Chloroheliales</taxon>
        <taxon>Candidatus Chloroheliaceae</taxon>
        <taxon>Candidatus Chlorohelix</taxon>
    </lineage>
</organism>
<dbReference type="Proteomes" id="UP001431572">
    <property type="component" value="Chromosome 1"/>
</dbReference>
<reference evidence="3" key="2">
    <citation type="journal article" date="2024" name="Nature">
        <title>Anoxygenic phototroph of the Chloroflexota uses a type I reaction centre.</title>
        <authorList>
            <person name="Tsuji J.M."/>
            <person name="Shaw N.A."/>
            <person name="Nagashima S."/>
            <person name="Venkiteswaran J.J."/>
            <person name="Schiff S.L."/>
            <person name="Watanabe T."/>
            <person name="Fukui M."/>
            <person name="Hanada S."/>
            <person name="Tank M."/>
            <person name="Neufeld J.D."/>
        </authorList>
    </citation>
    <scope>NUCLEOTIDE SEQUENCE</scope>
    <source>
        <strain evidence="3">L227-S17</strain>
    </source>
</reference>
<feature type="region of interest" description="Disordered" evidence="1">
    <location>
        <begin position="255"/>
        <end position="277"/>
    </location>
</feature>
<sequence>MSQEEAQQFPDNEMLANEILDRFRGLYHLLRLSAPSEAVSLEFHRQFDLMGHSLRELCARAITTPGFEHLVNGLTELQKSFAVYLPSESLFHDSPVADTVAPNVLSRLHHRSESDQPPLKVMLASLETREAVLEELGFASLSFDPARWQIVDLGTRVPILVLANRVVEERPNVLVLVMSTGRLIPETLKFIEEVKPRLAGLRLVVVGSALTRVEHLTSRLSGVAYSPDPLQAAELATLSLGPLTGMNNVPLRLELSQSEEDMDSPIKSADSKPETEK</sequence>
<reference evidence="2 4" key="1">
    <citation type="submission" date="2020-06" db="EMBL/GenBank/DDBJ databases">
        <title>Anoxygenic phototrophic Chloroflexota member uses a Type I reaction center.</title>
        <authorList>
            <person name="Tsuji J.M."/>
            <person name="Shaw N.A."/>
            <person name="Nagashima S."/>
            <person name="Venkiteswaran J."/>
            <person name="Schiff S.L."/>
            <person name="Hanada S."/>
            <person name="Tank M."/>
            <person name="Neufeld J.D."/>
        </authorList>
    </citation>
    <scope>NUCLEOTIDE SEQUENCE [LARGE SCALE GENOMIC DNA]</scope>
    <source>
        <strain evidence="2">L227-S17</strain>
    </source>
</reference>
<evidence type="ECO:0000313" key="2">
    <source>
        <dbReference type="EMBL" id="NWJ46171.1"/>
    </source>
</evidence>
<dbReference type="Gene3D" id="3.40.50.280">
    <property type="entry name" value="Cobalamin-binding domain"/>
    <property type="match status" value="1"/>
</dbReference>
<protein>
    <submittedName>
        <fullName evidence="2">Uncharacterized protein</fullName>
    </submittedName>
</protein>
<evidence type="ECO:0000256" key="1">
    <source>
        <dbReference type="SAM" id="MobiDB-lite"/>
    </source>
</evidence>
<evidence type="ECO:0000313" key="3">
    <source>
        <dbReference type="EMBL" id="WJW65548.1"/>
    </source>
</evidence>
<keyword evidence="5" id="KW-1185">Reference proteome</keyword>
<dbReference type="AlphaFoldDB" id="A0A8T7M2E8"/>
<accession>A0A8T7M2E8</accession>
<gene>
    <name evidence="2" type="ORF">HXX08_09855</name>
    <name evidence="3" type="ORF">OZ401_001315</name>
</gene>
<evidence type="ECO:0000313" key="4">
    <source>
        <dbReference type="Proteomes" id="UP000521676"/>
    </source>
</evidence>
<proteinExistence type="predicted"/>
<dbReference type="Proteomes" id="UP000521676">
    <property type="component" value="Unassembled WGS sequence"/>
</dbReference>
<evidence type="ECO:0000313" key="5">
    <source>
        <dbReference type="Proteomes" id="UP001431572"/>
    </source>
</evidence>